<accession>A0A7C9F647</accession>
<evidence type="ECO:0000256" key="7">
    <source>
        <dbReference type="ARBA" id="ARBA00023065"/>
    </source>
</evidence>
<dbReference type="Pfam" id="PF07715">
    <property type="entry name" value="Plug"/>
    <property type="match status" value="1"/>
</dbReference>
<keyword evidence="9 11" id="KW-0472">Membrane</keyword>
<name>A0A7C9F647_9BACT</name>
<evidence type="ECO:0000256" key="12">
    <source>
        <dbReference type="RuleBase" id="RU003357"/>
    </source>
</evidence>
<evidence type="ECO:0000256" key="6">
    <source>
        <dbReference type="ARBA" id="ARBA00023004"/>
    </source>
</evidence>
<evidence type="ECO:0000256" key="11">
    <source>
        <dbReference type="PROSITE-ProRule" id="PRU01360"/>
    </source>
</evidence>
<keyword evidence="5 11" id="KW-0812">Transmembrane</keyword>
<comment type="similarity">
    <text evidence="11 12">Belongs to the TonB-dependent receptor family.</text>
</comment>
<evidence type="ECO:0000256" key="8">
    <source>
        <dbReference type="ARBA" id="ARBA00023077"/>
    </source>
</evidence>
<dbReference type="InterPro" id="IPR012910">
    <property type="entry name" value="Plug_dom"/>
</dbReference>
<keyword evidence="4" id="KW-0410">Iron transport</keyword>
<dbReference type="Gene3D" id="2.60.40.1120">
    <property type="entry name" value="Carboxypeptidase-like, regulatory domain"/>
    <property type="match status" value="1"/>
</dbReference>
<dbReference type="PROSITE" id="PS52016">
    <property type="entry name" value="TONB_DEPENDENT_REC_3"/>
    <property type="match status" value="1"/>
</dbReference>
<dbReference type="AlphaFoldDB" id="A0A7C9F647"/>
<dbReference type="SUPFAM" id="SSF49464">
    <property type="entry name" value="Carboxypeptidase regulatory domain-like"/>
    <property type="match status" value="1"/>
</dbReference>
<evidence type="ECO:0000256" key="9">
    <source>
        <dbReference type="ARBA" id="ARBA00023136"/>
    </source>
</evidence>
<keyword evidence="10 11" id="KW-0998">Cell outer membrane</keyword>
<feature type="chain" id="PRO_5028829042" evidence="13">
    <location>
        <begin position="21"/>
        <end position="801"/>
    </location>
</feature>
<protein>
    <submittedName>
        <fullName evidence="16">TonB-dependent receptor</fullName>
    </submittedName>
</protein>
<evidence type="ECO:0000256" key="5">
    <source>
        <dbReference type="ARBA" id="ARBA00022692"/>
    </source>
</evidence>
<proteinExistence type="inferred from homology"/>
<feature type="domain" description="TonB-dependent receptor-like beta-barrel" evidence="14">
    <location>
        <begin position="305"/>
        <end position="764"/>
    </location>
</feature>
<evidence type="ECO:0000256" key="2">
    <source>
        <dbReference type="ARBA" id="ARBA00022448"/>
    </source>
</evidence>
<keyword evidence="17" id="KW-1185">Reference proteome</keyword>
<dbReference type="SUPFAM" id="SSF56935">
    <property type="entry name" value="Porins"/>
    <property type="match status" value="1"/>
</dbReference>
<evidence type="ECO:0000256" key="1">
    <source>
        <dbReference type="ARBA" id="ARBA00004571"/>
    </source>
</evidence>
<dbReference type="Pfam" id="PF13715">
    <property type="entry name" value="CarbopepD_reg_2"/>
    <property type="match status" value="1"/>
</dbReference>
<evidence type="ECO:0000259" key="15">
    <source>
        <dbReference type="Pfam" id="PF07715"/>
    </source>
</evidence>
<dbReference type="GO" id="GO:0006826">
    <property type="term" value="P:iron ion transport"/>
    <property type="evidence" value="ECO:0007669"/>
    <property type="project" value="UniProtKB-KW"/>
</dbReference>
<dbReference type="InterPro" id="IPR036942">
    <property type="entry name" value="Beta-barrel_TonB_sf"/>
</dbReference>
<dbReference type="Gene3D" id="2.170.130.10">
    <property type="entry name" value="TonB-dependent receptor, plug domain"/>
    <property type="match status" value="1"/>
</dbReference>
<reference evidence="16 17" key="1">
    <citation type="submission" date="2019-10" db="EMBL/GenBank/DDBJ databases">
        <title>Draft Genome Sequence of Cytophagaceae sp. SJW1-29.</title>
        <authorList>
            <person name="Choi A."/>
        </authorList>
    </citation>
    <scope>NUCLEOTIDE SEQUENCE [LARGE SCALE GENOMIC DNA]</scope>
    <source>
        <strain evidence="16 17">SJW1-29</strain>
    </source>
</reference>
<dbReference type="EMBL" id="WHLY01000002">
    <property type="protein sequence ID" value="MPR33886.1"/>
    <property type="molecule type" value="Genomic_DNA"/>
</dbReference>
<evidence type="ECO:0000313" key="17">
    <source>
        <dbReference type="Proteomes" id="UP000479293"/>
    </source>
</evidence>
<keyword evidence="8 12" id="KW-0798">TonB box</keyword>
<evidence type="ECO:0000256" key="10">
    <source>
        <dbReference type="ARBA" id="ARBA00023237"/>
    </source>
</evidence>
<dbReference type="Pfam" id="PF00593">
    <property type="entry name" value="TonB_dep_Rec_b-barrel"/>
    <property type="match status" value="1"/>
</dbReference>
<dbReference type="RefSeq" id="WP_152759634.1">
    <property type="nucleotide sequence ID" value="NZ_WHLY01000002.1"/>
</dbReference>
<dbReference type="InterPro" id="IPR000531">
    <property type="entry name" value="Beta-barrel_TonB"/>
</dbReference>
<evidence type="ECO:0000259" key="14">
    <source>
        <dbReference type="Pfam" id="PF00593"/>
    </source>
</evidence>
<dbReference type="PANTHER" id="PTHR32552:SF81">
    <property type="entry name" value="TONB-DEPENDENT OUTER MEMBRANE RECEPTOR"/>
    <property type="match status" value="1"/>
</dbReference>
<feature type="signal peptide" evidence="13">
    <location>
        <begin position="1"/>
        <end position="20"/>
    </location>
</feature>
<dbReference type="InterPro" id="IPR039426">
    <property type="entry name" value="TonB-dep_rcpt-like"/>
</dbReference>
<keyword evidence="7" id="KW-0406">Ion transport</keyword>
<keyword evidence="13" id="KW-0732">Signal</keyword>
<evidence type="ECO:0000256" key="3">
    <source>
        <dbReference type="ARBA" id="ARBA00022452"/>
    </source>
</evidence>
<gene>
    <name evidence="16" type="ORF">GBK04_11020</name>
</gene>
<keyword evidence="2 11" id="KW-0813">Transport</keyword>
<organism evidence="16 17">
    <name type="scientific">Salmonirosea aquatica</name>
    <dbReference type="NCBI Taxonomy" id="2654236"/>
    <lineage>
        <taxon>Bacteria</taxon>
        <taxon>Pseudomonadati</taxon>
        <taxon>Bacteroidota</taxon>
        <taxon>Cytophagia</taxon>
        <taxon>Cytophagales</taxon>
        <taxon>Spirosomataceae</taxon>
        <taxon>Salmonirosea</taxon>
    </lineage>
</organism>
<dbReference type="InterPro" id="IPR008969">
    <property type="entry name" value="CarboxyPept-like_regulatory"/>
</dbReference>
<feature type="domain" description="TonB-dependent receptor plug" evidence="15">
    <location>
        <begin position="118"/>
        <end position="233"/>
    </location>
</feature>
<evidence type="ECO:0000256" key="13">
    <source>
        <dbReference type="SAM" id="SignalP"/>
    </source>
</evidence>
<comment type="subcellular location">
    <subcellularLocation>
        <location evidence="1 11">Cell outer membrane</location>
        <topology evidence="1 11">Multi-pass membrane protein</topology>
    </subcellularLocation>
</comment>
<evidence type="ECO:0000256" key="4">
    <source>
        <dbReference type="ARBA" id="ARBA00022496"/>
    </source>
</evidence>
<dbReference type="PANTHER" id="PTHR32552">
    <property type="entry name" value="FERRICHROME IRON RECEPTOR-RELATED"/>
    <property type="match status" value="1"/>
</dbReference>
<dbReference type="Gene3D" id="2.40.170.20">
    <property type="entry name" value="TonB-dependent receptor, beta-barrel domain"/>
    <property type="match status" value="1"/>
</dbReference>
<keyword evidence="16" id="KW-0675">Receptor</keyword>
<dbReference type="Proteomes" id="UP000479293">
    <property type="component" value="Unassembled WGS sequence"/>
</dbReference>
<comment type="caution">
    <text evidence="16">The sequence shown here is derived from an EMBL/GenBank/DDBJ whole genome shotgun (WGS) entry which is preliminary data.</text>
</comment>
<evidence type="ECO:0000313" key="16">
    <source>
        <dbReference type="EMBL" id="MPR33886.1"/>
    </source>
</evidence>
<sequence length="801" mass="87733">MYKKLFILFLGLMAAGSLSAQTSQIRGRIFDAENNTPLANATIRAAGTQGATSDKNGQFSLNCRDSTLVTVSYIGYETFRQRVGCGQELNIGLILAARDLNTVEITATSSPNKTVLYQPVSIARIGEVEIKRGAGILLDDAINTNIPGVLMERRTFSAGQQFNIRGYGNGARGTNGINSNFDGQGYKVYLNGIPVTDAEGITLMDDIDFGSVGNVEIVKGPAGTLYGQAIAGVVNLTTLKPQPGRTSVGQDVLLGSYGLQRYTTHLQVSKEHASLLVNYGKQKYNGFMPHTQSKKDFVNVVGEFSPNPKQTINSYFGYSNSYDERNGELTKEQYETLDYSGNPNYIKNNAHSNVITFRTGIGHTYRFREGISNTTSIFGTGLVSNVSSAGGWTDKSSANYGFRSTFDTRFSLLNGFVLSGITGLEAQMQNAQTLGYPMVADSFNLKGYNLIGNLRSNQYTISRTLSAFTEWTLTLPYALSLTAGVGYSTLGIELNDRFYAASNNNPSNPNVTRKPSQYKNTFDNMVSPHLALNKVFDKQLSVYASFSRAYKAPVSSYFFIPLTGQVLTDLKPEVGTQFEVGTKGALLGEKLNYQVAAFYTKYADKLTPVAVPNATNTATSYVYMANAGNQTNAGLEVAVRGTAYQSAGFVKALMPFANFAYSHFRYGDFKFQQLSGNRQSIVETDYTDNVVAGVPPVTFNVGFDLTTRPGFYANMTYSYRDQMYYTSDNKNETGKYQLLNAKVGYSRVLAEHLSLDAFVGVNNITGHQNYAMVFLNQLPDAYLPAPREANFFGGINLKYIF</sequence>
<keyword evidence="3 11" id="KW-1134">Transmembrane beta strand</keyword>
<keyword evidence="6" id="KW-0408">Iron</keyword>
<dbReference type="InterPro" id="IPR037066">
    <property type="entry name" value="Plug_dom_sf"/>
</dbReference>
<dbReference type="GO" id="GO:0009279">
    <property type="term" value="C:cell outer membrane"/>
    <property type="evidence" value="ECO:0007669"/>
    <property type="project" value="UniProtKB-SubCell"/>
</dbReference>